<dbReference type="PRINTS" id="PR00260">
    <property type="entry name" value="CHEMTRNSDUCR"/>
</dbReference>
<dbReference type="SUPFAM" id="SSF58104">
    <property type="entry name" value="Methyl-accepting chemotaxis protein (MCP) signaling domain"/>
    <property type="match status" value="1"/>
</dbReference>
<dbReference type="Pfam" id="PF00015">
    <property type="entry name" value="MCPsignal"/>
    <property type="match status" value="1"/>
</dbReference>
<dbReference type="CDD" id="cd01068">
    <property type="entry name" value="globin_sensor"/>
    <property type="match status" value="1"/>
</dbReference>
<dbReference type="InterPro" id="IPR044398">
    <property type="entry name" value="Globin-sensor_dom"/>
</dbReference>
<reference evidence="5 6" key="1">
    <citation type="submission" date="2024-08" db="EMBL/GenBank/DDBJ databases">
        <title>Two novel Cytobacillus novel species.</title>
        <authorList>
            <person name="Liu G."/>
        </authorList>
    </citation>
    <scope>NUCLEOTIDE SEQUENCE [LARGE SCALE GENOMIC DNA]</scope>
    <source>
        <strain evidence="5 6">FJAT-53684</strain>
    </source>
</reference>
<organism evidence="5 6">
    <name type="scientific">Cytobacillus mangrovibacter</name>
    <dbReference type="NCBI Taxonomy" id="3299024"/>
    <lineage>
        <taxon>Bacteria</taxon>
        <taxon>Bacillati</taxon>
        <taxon>Bacillota</taxon>
        <taxon>Bacilli</taxon>
        <taxon>Bacillales</taxon>
        <taxon>Bacillaceae</taxon>
        <taxon>Cytobacillus</taxon>
    </lineage>
</organism>
<dbReference type="InterPro" id="IPR012292">
    <property type="entry name" value="Globin/Proto"/>
</dbReference>
<dbReference type="SUPFAM" id="SSF46458">
    <property type="entry name" value="Globin-like"/>
    <property type="match status" value="1"/>
</dbReference>
<dbReference type="Gene3D" id="1.10.490.10">
    <property type="entry name" value="Globins"/>
    <property type="match status" value="1"/>
</dbReference>
<dbReference type="Proteomes" id="UP001601058">
    <property type="component" value="Unassembled WGS sequence"/>
</dbReference>
<evidence type="ECO:0000259" key="4">
    <source>
        <dbReference type="PROSITE" id="PS50111"/>
    </source>
</evidence>
<dbReference type="Pfam" id="PF11563">
    <property type="entry name" value="Protoglobin"/>
    <property type="match status" value="1"/>
</dbReference>
<keyword evidence="6" id="KW-1185">Reference proteome</keyword>
<name>A0ABW6JZE5_9BACI</name>
<dbReference type="SMART" id="SM00283">
    <property type="entry name" value="MA"/>
    <property type="match status" value="1"/>
</dbReference>
<comment type="similarity">
    <text evidence="2">Belongs to the methyl-accepting chemotaxis (MCP) protein family.</text>
</comment>
<proteinExistence type="inferred from homology"/>
<dbReference type="InterPro" id="IPR039379">
    <property type="entry name" value="Protoglobin_sensor_dom"/>
</dbReference>
<dbReference type="EMBL" id="JBIACJ010000006">
    <property type="protein sequence ID" value="MFE8697251.1"/>
    <property type="molecule type" value="Genomic_DNA"/>
</dbReference>
<evidence type="ECO:0000256" key="2">
    <source>
        <dbReference type="ARBA" id="ARBA00029447"/>
    </source>
</evidence>
<dbReference type="CDD" id="cd11386">
    <property type="entry name" value="MCP_signal"/>
    <property type="match status" value="1"/>
</dbReference>
<accession>A0ABW6JZE5</accession>
<gene>
    <name evidence="5" type="ORF">ACFYKT_12975</name>
</gene>
<sequence>MFQMLFSAKSKVPSDNIQPIQNRVDFSLKESGAQIPELMKLIQLTKKDLESLKKIDSLMEEHAHIIAERHYQMIMSIPEIKNIFMQFSNQERYTTAITKYFKQLTKPALDEKYINYRKKIGQIHSRIRLTDEWFIGSYVRIYEYLLPYITAKFYKSPQELSDIILALNRMITFDSLIVLSAYQEANDYQMVESINKVTEYVIRADKVNSLMEDVETTRLEAETVSASAQELAGSVTEVAENAVTVSENTEQMVSEARKGQEVIESSLNGFLIMADDFINTKDNIDLLIKEVNDISQVTDFIKKIANETNLLALNASIEAARAGDSGRGFAVVADEVRNLAEQTKISVEKISETILQIQAESEQVGNIVEEMSNQLQGRIAQTKEAITTLDYIMKQVDEVGGATANIAAIAEEQSAATHDIMARIGVVYQHTEKIKEQGNLTGESIYQVSLEVNQLRNQMINVIPELTPLQLLRVAQTEHLMWRWWVYNAMMGYHHLDKNQLNKCQSCQLDNWYSVLKDNQLIQSIPSFKAIEKPLQRFYQLIKRTTELVEKGRKKEINLVLVEIDEVLNQLIQSIQDVEKELMK</sequence>
<dbReference type="Gene3D" id="1.10.287.950">
    <property type="entry name" value="Methyl-accepting chemotaxis protein"/>
    <property type="match status" value="1"/>
</dbReference>
<dbReference type="PANTHER" id="PTHR32089">
    <property type="entry name" value="METHYL-ACCEPTING CHEMOTAXIS PROTEIN MCPB"/>
    <property type="match status" value="1"/>
</dbReference>
<dbReference type="PROSITE" id="PS50111">
    <property type="entry name" value="CHEMOTAXIS_TRANSDUC_2"/>
    <property type="match status" value="1"/>
</dbReference>
<dbReference type="InterPro" id="IPR004089">
    <property type="entry name" value="MCPsignal_dom"/>
</dbReference>
<dbReference type="RefSeq" id="WP_389220106.1">
    <property type="nucleotide sequence ID" value="NZ_JBIACJ010000006.1"/>
</dbReference>
<dbReference type="PANTHER" id="PTHR32089:SF112">
    <property type="entry name" value="LYSOZYME-LIKE PROTEIN-RELATED"/>
    <property type="match status" value="1"/>
</dbReference>
<dbReference type="Gene3D" id="1.20.120.30">
    <property type="entry name" value="Aspartate receptor, ligand-binding domain"/>
    <property type="match status" value="1"/>
</dbReference>
<feature type="domain" description="Methyl-accepting transducer" evidence="4">
    <location>
        <begin position="207"/>
        <end position="428"/>
    </location>
</feature>
<evidence type="ECO:0000256" key="1">
    <source>
        <dbReference type="ARBA" id="ARBA00023224"/>
    </source>
</evidence>
<evidence type="ECO:0000313" key="5">
    <source>
        <dbReference type="EMBL" id="MFE8697251.1"/>
    </source>
</evidence>
<evidence type="ECO:0000256" key="3">
    <source>
        <dbReference type="PROSITE-ProRule" id="PRU00284"/>
    </source>
</evidence>
<evidence type="ECO:0000313" key="6">
    <source>
        <dbReference type="Proteomes" id="UP001601058"/>
    </source>
</evidence>
<comment type="caution">
    <text evidence="5">The sequence shown here is derived from an EMBL/GenBank/DDBJ whole genome shotgun (WGS) entry which is preliminary data.</text>
</comment>
<dbReference type="InterPro" id="IPR009050">
    <property type="entry name" value="Globin-like_sf"/>
</dbReference>
<dbReference type="InterPro" id="IPR004090">
    <property type="entry name" value="Chemotax_Me-accpt_rcpt"/>
</dbReference>
<keyword evidence="1 3" id="KW-0807">Transducer</keyword>
<protein>
    <submittedName>
        <fullName evidence="5">Methyl-accepting chemotaxis protein</fullName>
    </submittedName>
</protein>